<evidence type="ECO:0000259" key="6">
    <source>
        <dbReference type="Pfam" id="PF22740"/>
    </source>
</evidence>
<dbReference type="GO" id="GO:0005524">
    <property type="term" value="F:ATP binding"/>
    <property type="evidence" value="ECO:0007669"/>
    <property type="project" value="UniProtKB-UniRule"/>
</dbReference>
<protein>
    <submittedName>
        <fullName evidence="7">RNase adapter RapZ</fullName>
    </submittedName>
</protein>
<dbReference type="InterPro" id="IPR053930">
    <property type="entry name" value="RapZ-like_N"/>
</dbReference>
<dbReference type="InterPro" id="IPR027417">
    <property type="entry name" value="P-loop_NTPase"/>
</dbReference>
<feature type="binding site" evidence="4">
    <location>
        <begin position="8"/>
        <end position="15"/>
    </location>
    <ligand>
        <name>ATP</name>
        <dbReference type="ChEBI" id="CHEBI:30616"/>
    </ligand>
</feature>
<dbReference type="Pfam" id="PF03668">
    <property type="entry name" value="RapZ-like_N"/>
    <property type="match status" value="1"/>
</dbReference>
<proteinExistence type="inferred from homology"/>
<organism evidence="7 8">
    <name type="scientific">Undibacterium jejuense</name>
    <dbReference type="NCBI Taxonomy" id="1344949"/>
    <lineage>
        <taxon>Bacteria</taxon>
        <taxon>Pseudomonadati</taxon>
        <taxon>Pseudomonadota</taxon>
        <taxon>Betaproteobacteria</taxon>
        <taxon>Burkholderiales</taxon>
        <taxon>Oxalobacteraceae</taxon>
        <taxon>Undibacterium</taxon>
    </lineage>
</organism>
<keyword evidence="8" id="KW-1185">Reference proteome</keyword>
<name>A0A923HFN9_9BURK</name>
<evidence type="ECO:0000256" key="1">
    <source>
        <dbReference type="ARBA" id="ARBA00022741"/>
    </source>
</evidence>
<keyword evidence="3 4" id="KW-0342">GTP-binding</keyword>
<accession>A0A923HFN9</accession>
<dbReference type="PANTHER" id="PTHR30448">
    <property type="entry name" value="RNASE ADAPTER PROTEIN RAPZ"/>
    <property type="match status" value="1"/>
</dbReference>
<evidence type="ECO:0000256" key="3">
    <source>
        <dbReference type="ARBA" id="ARBA00023134"/>
    </source>
</evidence>
<keyword evidence="1 4" id="KW-0547">Nucleotide-binding</keyword>
<evidence type="ECO:0000313" key="8">
    <source>
        <dbReference type="Proteomes" id="UP000634011"/>
    </source>
</evidence>
<feature type="binding site" evidence="4">
    <location>
        <begin position="57"/>
        <end position="60"/>
    </location>
    <ligand>
        <name>GTP</name>
        <dbReference type="ChEBI" id="CHEBI:37565"/>
    </ligand>
</feature>
<feature type="domain" description="RapZ-like N-terminal" evidence="5">
    <location>
        <begin position="1"/>
        <end position="158"/>
    </location>
</feature>
<evidence type="ECO:0000313" key="7">
    <source>
        <dbReference type="EMBL" id="MBC3861200.1"/>
    </source>
</evidence>
<dbReference type="InterPro" id="IPR053931">
    <property type="entry name" value="RapZ_C"/>
</dbReference>
<comment type="caution">
    <text evidence="7">The sequence shown here is derived from an EMBL/GenBank/DDBJ whole genome shotgun (WGS) entry which is preliminary data.</text>
</comment>
<dbReference type="AlphaFoldDB" id="A0A923HFN9"/>
<evidence type="ECO:0000259" key="5">
    <source>
        <dbReference type="Pfam" id="PF03668"/>
    </source>
</evidence>
<gene>
    <name evidence="7" type="primary">rapZ</name>
    <name evidence="7" type="ORF">H8K32_03730</name>
</gene>
<evidence type="ECO:0000256" key="4">
    <source>
        <dbReference type="HAMAP-Rule" id="MF_00636"/>
    </source>
</evidence>
<dbReference type="NCBIfam" id="NF003828">
    <property type="entry name" value="PRK05416.1"/>
    <property type="match status" value="1"/>
</dbReference>
<keyword evidence="2 4" id="KW-0067">ATP-binding</keyword>
<dbReference type="EMBL" id="JACOFV010000002">
    <property type="protein sequence ID" value="MBC3861200.1"/>
    <property type="molecule type" value="Genomic_DNA"/>
</dbReference>
<dbReference type="PIRSF" id="PIRSF005052">
    <property type="entry name" value="P-loopkin"/>
    <property type="match status" value="1"/>
</dbReference>
<evidence type="ECO:0000256" key="2">
    <source>
        <dbReference type="ARBA" id="ARBA00022840"/>
    </source>
</evidence>
<dbReference type="HAMAP" id="MF_00636">
    <property type="entry name" value="RapZ_like"/>
    <property type="match status" value="1"/>
</dbReference>
<dbReference type="Proteomes" id="UP000634011">
    <property type="component" value="Unassembled WGS sequence"/>
</dbReference>
<dbReference type="Pfam" id="PF22740">
    <property type="entry name" value="PapZ_C"/>
    <property type="match status" value="1"/>
</dbReference>
<feature type="domain" description="RapZ C-terminal" evidence="6">
    <location>
        <begin position="169"/>
        <end position="285"/>
    </location>
</feature>
<dbReference type="SUPFAM" id="SSF52540">
    <property type="entry name" value="P-loop containing nucleoside triphosphate hydrolases"/>
    <property type="match status" value="1"/>
</dbReference>
<dbReference type="PANTHER" id="PTHR30448:SF0">
    <property type="entry name" value="RNASE ADAPTER PROTEIN RAPZ"/>
    <property type="match status" value="1"/>
</dbReference>
<dbReference type="RefSeq" id="WP_186911133.1">
    <property type="nucleotide sequence ID" value="NZ_JACOFV010000002.1"/>
</dbReference>
<reference evidence="7" key="1">
    <citation type="submission" date="2020-08" db="EMBL/GenBank/DDBJ databases">
        <title>Novel species isolated from subtropical streams in China.</title>
        <authorList>
            <person name="Lu H."/>
        </authorList>
    </citation>
    <scope>NUCLEOTIDE SEQUENCE</scope>
    <source>
        <strain evidence="7">KACC 12607</strain>
    </source>
</reference>
<sequence length="286" mass="32331">MQILLISGISGSGKSVALNVLEDAGYYCVDNLPPSLLPGLIKTLSQEDHTNAAISIDSRSAHLLSGLPQTLQDLRDLGHDVRVLFLTASTDSLVARFSETRRSHPLSHRLAMELASNVDLSLVECIEEEREILAGIQNLAHVIDTTDLRANQLRAWVKVVVQIQRSPLTLMFESFAFKRGVPLDADLVFDVRMIPNPHYDPLLRPLTGRDEPVIRFLDNQEMAQDMYLDILNFITKWLPAFKQDNRSYLTVAIGCTGGQHRSVYMVEKLTKYFQKTEQVLIRHRRL</sequence>
<dbReference type="GO" id="GO:0005525">
    <property type="term" value="F:GTP binding"/>
    <property type="evidence" value="ECO:0007669"/>
    <property type="project" value="UniProtKB-UniRule"/>
</dbReference>
<dbReference type="InterPro" id="IPR005337">
    <property type="entry name" value="RapZ-like"/>
</dbReference>